<sequence length="101" mass="11591">MATVDVAHSMDEIRESSGFYVRPQQQRRQEREMAKIRASAMVPITSRPYYAPTTPQPYNAPTTSQPYYAPTRSQPYYTPNAQSNHERDMALIRESSGAHLR</sequence>
<protein>
    <submittedName>
        <fullName evidence="2">Uncharacterized protein</fullName>
    </submittedName>
</protein>
<evidence type="ECO:0000313" key="2">
    <source>
        <dbReference type="EMBL" id="KFH62377.1"/>
    </source>
</evidence>
<evidence type="ECO:0000256" key="1">
    <source>
        <dbReference type="SAM" id="MobiDB-lite"/>
    </source>
</evidence>
<proteinExistence type="predicted"/>
<feature type="region of interest" description="Disordered" evidence="1">
    <location>
        <begin position="47"/>
        <end position="101"/>
    </location>
</feature>
<dbReference type="AlphaFoldDB" id="A0A086TKA0"/>
<keyword evidence="3" id="KW-1185">Reference proteome</keyword>
<reference evidence="2 3" key="1">
    <citation type="submission" date="2011-02" db="EMBL/GenBank/DDBJ databases">
        <title>The Genome Sequence of Mortierella verticillata NRRL 6337.</title>
        <authorList>
            <consortium name="The Broad Institute Genome Sequencing Platform"/>
            <person name="Russ C."/>
            <person name="Cuomo C."/>
            <person name="Burger G."/>
            <person name="Gray M.W."/>
            <person name="Holland P.W.H."/>
            <person name="King N."/>
            <person name="Lang F.B.F."/>
            <person name="Roger A.J."/>
            <person name="Ruiz-Trillo I."/>
            <person name="Young S.K."/>
            <person name="Zeng Q."/>
            <person name="Gargeya S."/>
            <person name="Alvarado L."/>
            <person name="Berlin A."/>
            <person name="Chapman S.B."/>
            <person name="Chen Z."/>
            <person name="Freedman E."/>
            <person name="Gellesch M."/>
            <person name="Goldberg J."/>
            <person name="Griggs A."/>
            <person name="Gujja S."/>
            <person name="Heilman E."/>
            <person name="Heiman D."/>
            <person name="Howarth C."/>
            <person name="Mehta T."/>
            <person name="Neiman D."/>
            <person name="Pearson M."/>
            <person name="Roberts A."/>
            <person name="Saif S."/>
            <person name="Shea T."/>
            <person name="Shenoy N."/>
            <person name="Sisk P."/>
            <person name="Stolte C."/>
            <person name="Sykes S."/>
            <person name="White J."/>
            <person name="Yandava C."/>
            <person name="Haas B."/>
            <person name="Nusbaum C."/>
            <person name="Birren B."/>
        </authorList>
    </citation>
    <scope>NUCLEOTIDE SEQUENCE [LARGE SCALE GENOMIC DNA]</scope>
    <source>
        <strain evidence="2 3">NRRL 6337</strain>
    </source>
</reference>
<gene>
    <name evidence="2" type="ORF">MVEG_11586</name>
</gene>
<name>A0A086TKA0_9FUNG</name>
<accession>A0A086TKA0</accession>
<dbReference type="OrthoDB" id="10417683at2759"/>
<feature type="compositionally biased region" description="Polar residues" evidence="1">
    <location>
        <begin position="56"/>
        <end position="83"/>
    </location>
</feature>
<dbReference type="EMBL" id="KN042432">
    <property type="protein sequence ID" value="KFH62377.1"/>
    <property type="molecule type" value="Genomic_DNA"/>
</dbReference>
<organism evidence="2 3">
    <name type="scientific">Podila verticillata NRRL 6337</name>
    <dbReference type="NCBI Taxonomy" id="1069443"/>
    <lineage>
        <taxon>Eukaryota</taxon>
        <taxon>Fungi</taxon>
        <taxon>Fungi incertae sedis</taxon>
        <taxon>Mucoromycota</taxon>
        <taxon>Mortierellomycotina</taxon>
        <taxon>Mortierellomycetes</taxon>
        <taxon>Mortierellales</taxon>
        <taxon>Mortierellaceae</taxon>
        <taxon>Podila</taxon>
    </lineage>
</organism>
<dbReference type="Proteomes" id="UP000243308">
    <property type="component" value="Unassembled WGS sequence"/>
</dbReference>
<evidence type="ECO:0000313" key="3">
    <source>
        <dbReference type="Proteomes" id="UP000243308"/>
    </source>
</evidence>